<dbReference type="GO" id="GO:0040029">
    <property type="term" value="P:epigenetic regulation of gene expression"/>
    <property type="evidence" value="ECO:0007669"/>
    <property type="project" value="UniProtKB-ARBA"/>
</dbReference>
<feature type="domain" description="JmjC" evidence="16">
    <location>
        <begin position="188"/>
        <end position="329"/>
    </location>
</feature>
<keyword evidence="5" id="KW-0156">Chromatin regulator</keyword>
<name>A0A835AKU0_9POAL</name>
<dbReference type="GO" id="GO:0034647">
    <property type="term" value="F:histone H3K4me/H3K4me2/H3K4me3 demethylase activity"/>
    <property type="evidence" value="ECO:0007669"/>
    <property type="project" value="TreeGrafter"/>
</dbReference>
<evidence type="ECO:0000313" key="18">
    <source>
        <dbReference type="Proteomes" id="UP000636709"/>
    </source>
</evidence>
<dbReference type="OrthoDB" id="9547406at2759"/>
<feature type="compositionally biased region" description="Basic and acidic residues" evidence="13">
    <location>
        <begin position="770"/>
        <end position="798"/>
    </location>
</feature>
<dbReference type="Pfam" id="PF02375">
    <property type="entry name" value="JmjN"/>
    <property type="match status" value="1"/>
</dbReference>
<evidence type="ECO:0000256" key="9">
    <source>
        <dbReference type="ARBA" id="ARBA00023015"/>
    </source>
</evidence>
<dbReference type="SUPFAM" id="SSF57667">
    <property type="entry name" value="beta-beta-alpha zinc fingers"/>
    <property type="match status" value="2"/>
</dbReference>
<feature type="domain" description="C2H2-type" evidence="14">
    <location>
        <begin position="1000"/>
        <end position="1029"/>
    </location>
</feature>
<feature type="compositionally biased region" description="Low complexity" evidence="13">
    <location>
        <begin position="847"/>
        <end position="864"/>
    </location>
</feature>
<evidence type="ECO:0000256" key="8">
    <source>
        <dbReference type="ARBA" id="ARBA00023004"/>
    </source>
</evidence>
<dbReference type="GO" id="GO:0000785">
    <property type="term" value="C:chromatin"/>
    <property type="evidence" value="ECO:0007669"/>
    <property type="project" value="TreeGrafter"/>
</dbReference>
<evidence type="ECO:0000256" key="5">
    <source>
        <dbReference type="ARBA" id="ARBA00022853"/>
    </source>
</evidence>
<dbReference type="InterPro" id="IPR013087">
    <property type="entry name" value="Znf_C2H2_type"/>
</dbReference>
<dbReference type="EMBL" id="JACEFO010002346">
    <property type="protein sequence ID" value="KAF8664933.1"/>
    <property type="molecule type" value="Genomic_DNA"/>
</dbReference>
<organism evidence="17 18">
    <name type="scientific">Digitaria exilis</name>
    <dbReference type="NCBI Taxonomy" id="1010633"/>
    <lineage>
        <taxon>Eukaryota</taxon>
        <taxon>Viridiplantae</taxon>
        <taxon>Streptophyta</taxon>
        <taxon>Embryophyta</taxon>
        <taxon>Tracheophyta</taxon>
        <taxon>Spermatophyta</taxon>
        <taxon>Magnoliopsida</taxon>
        <taxon>Liliopsida</taxon>
        <taxon>Poales</taxon>
        <taxon>Poaceae</taxon>
        <taxon>PACMAD clade</taxon>
        <taxon>Panicoideae</taxon>
        <taxon>Panicodae</taxon>
        <taxon>Paniceae</taxon>
        <taxon>Anthephorinae</taxon>
        <taxon>Digitaria</taxon>
    </lineage>
</organism>
<keyword evidence="1" id="KW-0479">Metal-binding</keyword>
<keyword evidence="18" id="KW-1185">Reference proteome</keyword>
<keyword evidence="8" id="KW-0408">Iron</keyword>
<keyword evidence="3 12" id="KW-0863">Zinc-finger</keyword>
<keyword evidence="6" id="KW-0223">Dioxygenase</keyword>
<evidence type="ECO:0008006" key="19">
    <source>
        <dbReference type="Google" id="ProtNLM"/>
    </source>
</evidence>
<comment type="caution">
    <text evidence="17">The sequence shown here is derived from an EMBL/GenBank/DDBJ whole genome shotgun (WGS) entry which is preliminary data.</text>
</comment>
<feature type="compositionally biased region" description="Polar residues" evidence="13">
    <location>
        <begin position="758"/>
        <end position="769"/>
    </location>
</feature>
<feature type="region of interest" description="Disordered" evidence="13">
    <location>
        <begin position="748"/>
        <end position="974"/>
    </location>
</feature>
<feature type="compositionally biased region" description="Polar residues" evidence="13">
    <location>
        <begin position="927"/>
        <end position="946"/>
    </location>
</feature>
<feature type="compositionally biased region" description="Basic and acidic residues" evidence="13">
    <location>
        <begin position="748"/>
        <end position="757"/>
    </location>
</feature>
<dbReference type="InterPro" id="IPR003349">
    <property type="entry name" value="JmjN"/>
</dbReference>
<evidence type="ECO:0000259" key="15">
    <source>
        <dbReference type="PROSITE" id="PS51183"/>
    </source>
</evidence>
<evidence type="ECO:0000256" key="6">
    <source>
        <dbReference type="ARBA" id="ARBA00022964"/>
    </source>
</evidence>
<gene>
    <name evidence="17" type="ORF">HU200_054251</name>
</gene>
<feature type="region of interest" description="Disordered" evidence="13">
    <location>
        <begin position="432"/>
        <end position="480"/>
    </location>
</feature>
<dbReference type="Gene3D" id="3.30.160.60">
    <property type="entry name" value="Classic Zinc Finger"/>
    <property type="match status" value="1"/>
</dbReference>
<dbReference type="FunFam" id="3.30.160.60:FF:000747">
    <property type="entry name" value="Probable lysine-specific demethylase ELF6"/>
    <property type="match status" value="1"/>
</dbReference>
<evidence type="ECO:0000256" key="7">
    <source>
        <dbReference type="ARBA" id="ARBA00023002"/>
    </source>
</evidence>
<dbReference type="Proteomes" id="UP000636709">
    <property type="component" value="Unassembled WGS sequence"/>
</dbReference>
<feature type="compositionally biased region" description="Polar residues" evidence="13">
    <location>
        <begin position="458"/>
        <end position="474"/>
    </location>
</feature>
<dbReference type="PROSITE" id="PS00028">
    <property type="entry name" value="ZINC_FINGER_C2H2_1"/>
    <property type="match status" value="3"/>
</dbReference>
<dbReference type="PROSITE" id="PS50157">
    <property type="entry name" value="ZINC_FINGER_C2H2_2"/>
    <property type="match status" value="3"/>
</dbReference>
<dbReference type="InterPro" id="IPR036236">
    <property type="entry name" value="Znf_C2H2_sf"/>
</dbReference>
<dbReference type="SMART" id="SM00355">
    <property type="entry name" value="ZnF_C2H2"/>
    <property type="match status" value="4"/>
</dbReference>
<dbReference type="Gene3D" id="2.60.120.650">
    <property type="entry name" value="Cupin"/>
    <property type="match status" value="2"/>
</dbReference>
<evidence type="ECO:0000256" key="2">
    <source>
        <dbReference type="ARBA" id="ARBA00022737"/>
    </source>
</evidence>
<sequence>MASAQGELVPPWLKSLPLAPEFHPTAAEFADPVAYLLRIEPVAAPFGVCKVVPPLPPPPKRTTLGNLSRSFAALHPEDLSPTFPTRHQQLGLCPRRPRPALKPVWHSSRRYTLPQFEAEAGAARKMLLARHGVPASRQHSTLDVEALFWRACADQPVVVEYASDMPGSGFAVPCGARPAHIAATNVGETAWNMRGVARSPASLLRFMPEDVPGVTSPMLYVAMMFSWFAWHVEDHELHSLNYLHSGAPKTWYGVPRDAALAFEDVVRVHGYGGEVNPLAFEEVLYVAGFNYAEASNIATPEWLRVAKEAAVRRASINRPPMVSHYQLLYELALSMCLRERAAKWLMSADSNLINKQFAGSGESHLIDALRSATTSNGISRYNFEINGDMPLNRNSSLDLLASAYGDPSDSDEDVLNKKNQVPVVCNELMSHTVESQPNTSRNGGCDGINMSSSKERQQGPSSQRSQCIGKTNNGPKGVRTRNKYQLKMMLSEGFQAKDIYSEIQKKVPCEPSSSNKTSMEPLCGTDSQANRNSATICMDGNRSTTTMVDNIAASIVKPDKDSSRMHVFCLEHAIEVEKQLQTIGGAHIFLLCRPEYPKIESEAKLLAEEMQVEYDWKDILFNEASVEDRKKIQEVVQDEDTIPTNSDWAVKLGINLYYSANLAKSPLYNKQLPYNRVIYKAFGCSSPNNSPVKLKTYTRRQARAKKIVLAGRWCGKVWMSNQVHPSLANRIKSHQPETIDQICPHQKSNAEHAENSSREATPTRKSSSRAIEEKPSKREKEPLEKAIAKKPKLTEENNSRALEGAAEASNGGTVVEKTSKIQKEHVEKPNTKKPKHIEEDKSNALKAASSSSPSRVVIRCSSRIANRKNMLKSKMEEEDNGPGSRPKAKIEESDGPASRSRARPLRQKTNVGVKKRTKKTRAEKQKASSQLEEFSATKQQPSSGKQKTNKVERKQQMKKTREGKGTPPSSPKHGEEYACDIEGCSMSFSTKQELSLHKRDICPVKGCGRKFFSHKYLLQHRKVHTDDRPLKCSWKGCDMAFKWPWARTEHMRVHTGDRPYVCPEPGCGTTFRFVSDFSRHKRRTGHAAKKGKTKK</sequence>
<protein>
    <recommendedName>
        <fullName evidence="19">Lysine-specific demethylase REF6</fullName>
    </recommendedName>
</protein>
<dbReference type="PROSITE" id="PS51183">
    <property type="entry name" value="JMJN"/>
    <property type="match status" value="1"/>
</dbReference>
<evidence type="ECO:0000256" key="13">
    <source>
        <dbReference type="SAM" id="MobiDB-lite"/>
    </source>
</evidence>
<keyword evidence="9" id="KW-0805">Transcription regulation</keyword>
<dbReference type="SMART" id="SM00545">
    <property type="entry name" value="JmjN"/>
    <property type="match status" value="1"/>
</dbReference>
<dbReference type="InterPro" id="IPR003347">
    <property type="entry name" value="JmjC_dom"/>
</dbReference>
<keyword evidence="7" id="KW-0560">Oxidoreductase</keyword>
<dbReference type="GO" id="GO:0008270">
    <property type="term" value="F:zinc ion binding"/>
    <property type="evidence" value="ECO:0007669"/>
    <property type="project" value="UniProtKB-KW"/>
</dbReference>
<dbReference type="SUPFAM" id="SSF51197">
    <property type="entry name" value="Clavaminate synthase-like"/>
    <property type="match status" value="1"/>
</dbReference>
<dbReference type="AlphaFoldDB" id="A0A835AKU0"/>
<evidence type="ECO:0000256" key="4">
    <source>
        <dbReference type="ARBA" id="ARBA00022833"/>
    </source>
</evidence>
<dbReference type="GO" id="GO:0005634">
    <property type="term" value="C:nucleus"/>
    <property type="evidence" value="ECO:0007669"/>
    <property type="project" value="TreeGrafter"/>
</dbReference>
<evidence type="ECO:0000313" key="17">
    <source>
        <dbReference type="EMBL" id="KAF8664933.1"/>
    </source>
</evidence>
<dbReference type="PROSITE" id="PS51184">
    <property type="entry name" value="JMJC"/>
    <property type="match status" value="1"/>
</dbReference>
<keyword evidence="4" id="KW-0862">Zinc</keyword>
<feature type="domain" description="C2H2-type" evidence="14">
    <location>
        <begin position="1030"/>
        <end position="1059"/>
    </location>
</feature>
<feature type="compositionally biased region" description="Basic and acidic residues" evidence="13">
    <location>
        <begin position="817"/>
        <end position="843"/>
    </location>
</feature>
<feature type="domain" description="C2H2-type" evidence="14">
    <location>
        <begin position="1060"/>
        <end position="1091"/>
    </location>
</feature>
<evidence type="ECO:0000256" key="10">
    <source>
        <dbReference type="ARBA" id="ARBA00023163"/>
    </source>
</evidence>
<proteinExistence type="predicted"/>
<evidence type="ECO:0000256" key="11">
    <source>
        <dbReference type="ARBA" id="ARBA00023242"/>
    </source>
</evidence>
<keyword evidence="11" id="KW-0539">Nucleus</keyword>
<dbReference type="PANTHER" id="PTHR10694">
    <property type="entry name" value="LYSINE-SPECIFIC DEMETHYLASE"/>
    <property type="match status" value="1"/>
</dbReference>
<reference evidence="17" key="1">
    <citation type="submission" date="2020-07" db="EMBL/GenBank/DDBJ databases">
        <title>Genome sequence and genetic diversity analysis of an under-domesticated orphan crop, white fonio (Digitaria exilis).</title>
        <authorList>
            <person name="Bennetzen J.L."/>
            <person name="Chen S."/>
            <person name="Ma X."/>
            <person name="Wang X."/>
            <person name="Yssel A.E.J."/>
            <person name="Chaluvadi S.R."/>
            <person name="Johnson M."/>
            <person name="Gangashetty P."/>
            <person name="Hamidou F."/>
            <person name="Sanogo M.D."/>
            <person name="Zwaenepoel A."/>
            <person name="Wallace J."/>
            <person name="Van De Peer Y."/>
            <person name="Van Deynze A."/>
        </authorList>
    </citation>
    <scope>NUCLEOTIDE SEQUENCE</scope>
    <source>
        <tissue evidence="17">Leaves</tissue>
    </source>
</reference>
<keyword evidence="2" id="KW-0677">Repeat</keyword>
<evidence type="ECO:0000256" key="3">
    <source>
        <dbReference type="ARBA" id="ARBA00022771"/>
    </source>
</evidence>
<evidence type="ECO:0000256" key="12">
    <source>
        <dbReference type="PROSITE-ProRule" id="PRU00042"/>
    </source>
</evidence>
<feature type="compositionally biased region" description="Polar residues" evidence="13">
    <location>
        <begin position="432"/>
        <end position="442"/>
    </location>
</feature>
<feature type="compositionally biased region" description="Basic and acidic residues" evidence="13">
    <location>
        <begin position="949"/>
        <end position="964"/>
    </location>
</feature>
<keyword evidence="10" id="KW-0804">Transcription</keyword>
<evidence type="ECO:0000256" key="1">
    <source>
        <dbReference type="ARBA" id="ARBA00022723"/>
    </source>
</evidence>
<accession>A0A835AKU0</accession>
<dbReference type="PANTHER" id="PTHR10694:SF38">
    <property type="entry name" value="LYSINE-SPECIFIC DEMETHYLASE REF6"/>
    <property type="match status" value="1"/>
</dbReference>
<evidence type="ECO:0000259" key="16">
    <source>
        <dbReference type="PROSITE" id="PS51184"/>
    </source>
</evidence>
<evidence type="ECO:0000259" key="14">
    <source>
        <dbReference type="PROSITE" id="PS50157"/>
    </source>
</evidence>
<dbReference type="SMART" id="SM00558">
    <property type="entry name" value="JmjC"/>
    <property type="match status" value="1"/>
</dbReference>
<feature type="domain" description="JmjN" evidence="15">
    <location>
        <begin position="19"/>
        <end position="60"/>
    </location>
</feature>
<dbReference type="Pfam" id="PF02373">
    <property type="entry name" value="JmjC"/>
    <property type="match status" value="1"/>
</dbReference>